<comment type="caution">
    <text evidence="1">The sequence shown here is derived from an EMBL/GenBank/DDBJ whole genome shotgun (WGS) entry which is preliminary data.</text>
</comment>
<organism evidence="1 2">
    <name type="scientific">Cohnella ginsengisoli</name>
    <dbReference type="NCBI Taxonomy" id="425004"/>
    <lineage>
        <taxon>Bacteria</taxon>
        <taxon>Bacillati</taxon>
        <taxon>Bacillota</taxon>
        <taxon>Bacilli</taxon>
        <taxon>Bacillales</taxon>
        <taxon>Paenibacillaceae</taxon>
        <taxon>Cohnella</taxon>
    </lineage>
</organism>
<dbReference type="PANTHER" id="PTHR46656">
    <property type="entry name" value="PUTATIVE-RELATED"/>
    <property type="match status" value="1"/>
</dbReference>
<dbReference type="Proteomes" id="UP001153387">
    <property type="component" value="Unassembled WGS sequence"/>
</dbReference>
<evidence type="ECO:0000313" key="2">
    <source>
        <dbReference type="Proteomes" id="UP001153387"/>
    </source>
</evidence>
<dbReference type="AlphaFoldDB" id="A0A9X4KM39"/>
<dbReference type="EMBL" id="JAPDHZ010000006">
    <property type="protein sequence ID" value="MDG0794395.1"/>
    <property type="molecule type" value="Genomic_DNA"/>
</dbReference>
<gene>
    <name evidence="1" type="ORF">OMP38_28845</name>
</gene>
<protein>
    <recommendedName>
        <fullName evidence="3">Glycosyltransferase</fullName>
    </recommendedName>
</protein>
<evidence type="ECO:0000313" key="1">
    <source>
        <dbReference type="EMBL" id="MDG0794395.1"/>
    </source>
</evidence>
<name>A0A9X4KM39_9BACL</name>
<evidence type="ECO:0008006" key="3">
    <source>
        <dbReference type="Google" id="ProtNLM"/>
    </source>
</evidence>
<sequence length="124" mass="14000">MPFLESLASGTPVIATGWGGHMDFVTDRNGFKVGYRLRHPAASMNKPTAIARRFRYLFNGSGQRWAEADEGSLVRQMRRAYLNPGLCRQKGRRARLDAARLSWGRAGAMMKRAVGHVVARRKRR</sequence>
<dbReference type="SUPFAM" id="SSF53756">
    <property type="entry name" value="UDP-Glycosyltransferase/glycogen phosphorylase"/>
    <property type="match status" value="1"/>
</dbReference>
<dbReference type="PANTHER" id="PTHR46656:SF3">
    <property type="entry name" value="PUTATIVE-RELATED"/>
    <property type="match status" value="1"/>
</dbReference>
<dbReference type="Gene3D" id="3.40.50.2000">
    <property type="entry name" value="Glycogen Phosphorylase B"/>
    <property type="match status" value="1"/>
</dbReference>
<reference evidence="1 2" key="1">
    <citation type="submission" date="2022-10" db="EMBL/GenBank/DDBJ databases">
        <title>Comparative genomic analysis of Cohnella hashimotonis sp. nov., isolated from the International Space Station.</title>
        <authorList>
            <person name="Simpson A."/>
            <person name="Venkateswaran K."/>
        </authorList>
    </citation>
    <scope>NUCLEOTIDE SEQUENCE [LARGE SCALE GENOMIC DNA]</scope>
    <source>
        <strain evidence="1 2">DSM 18997</strain>
    </source>
</reference>
<dbReference type="RefSeq" id="WP_277568145.1">
    <property type="nucleotide sequence ID" value="NZ_JAPDHZ010000006.1"/>
</dbReference>
<proteinExistence type="predicted"/>
<accession>A0A9X4KM39</accession>
<keyword evidence="2" id="KW-1185">Reference proteome</keyword>